<sequence>MKKQAIGKCPICDSHLNVAKLKCNHCDTSIEGDFELCKFCKLGREQKEFVEVFIKSRGNIKEVERELGISYPTVRSRLEGVIESLGYRPEPIPKVDPATAEKRKKVLDALNNGDITAEEAVELLKEQS</sequence>
<evidence type="ECO:0000259" key="2">
    <source>
        <dbReference type="Pfam" id="PF22747"/>
    </source>
</evidence>
<dbReference type="EMBL" id="CP159485">
    <property type="protein sequence ID" value="XCI29229.1"/>
    <property type="molecule type" value="Genomic_DNA"/>
</dbReference>
<dbReference type="InterPro" id="IPR018658">
    <property type="entry name" value="DUF2089"/>
</dbReference>
<feature type="domain" description="DUF2089" evidence="2">
    <location>
        <begin position="9"/>
        <end position="40"/>
    </location>
</feature>
<evidence type="ECO:0000259" key="1">
    <source>
        <dbReference type="Pfam" id="PF09862"/>
    </source>
</evidence>
<organism evidence="3">
    <name type="scientific">Proteinivorax hydrogeniformans</name>
    <dbReference type="NCBI Taxonomy" id="1826727"/>
    <lineage>
        <taxon>Bacteria</taxon>
        <taxon>Bacillati</taxon>
        <taxon>Bacillota</taxon>
        <taxon>Clostridia</taxon>
        <taxon>Eubacteriales</taxon>
        <taxon>Proteinivoracaceae</taxon>
        <taxon>Proteinivorax</taxon>
    </lineage>
</organism>
<dbReference type="AlphaFoldDB" id="A0AAU8HV10"/>
<reference evidence="3" key="2">
    <citation type="submission" date="2024-06" db="EMBL/GenBank/DDBJ databases">
        <authorList>
            <person name="Petrova K.O."/>
            <person name="Toshchakov S.V."/>
            <person name="Boltjanskaja Y.V."/>
            <person name="Kevbrin V.V."/>
        </authorList>
    </citation>
    <scope>NUCLEOTIDE SEQUENCE</scope>
    <source>
        <strain evidence="3">Z-710</strain>
    </source>
</reference>
<dbReference type="Pfam" id="PF09862">
    <property type="entry name" value="DUF2089"/>
    <property type="match status" value="1"/>
</dbReference>
<reference evidence="3" key="1">
    <citation type="journal article" date="2018" name="Antonie Van Leeuwenhoek">
        <title>Proteinivorax hydrogeniformans sp. nov., an anaerobic, haloalkaliphilic bacterium fermenting proteinaceous compounds with high hydrogen production.</title>
        <authorList>
            <person name="Boltyanskaya Y."/>
            <person name="Detkova E."/>
            <person name="Pimenov N."/>
            <person name="Kevbrin V."/>
        </authorList>
    </citation>
    <scope>NUCLEOTIDE SEQUENCE</scope>
    <source>
        <strain evidence="3">Z-710</strain>
    </source>
</reference>
<dbReference type="Pfam" id="PF22747">
    <property type="entry name" value="Zn_ribbon_DUF2089"/>
    <property type="match status" value="1"/>
</dbReference>
<evidence type="ECO:0000313" key="3">
    <source>
        <dbReference type="EMBL" id="XCI29229.1"/>
    </source>
</evidence>
<protein>
    <submittedName>
        <fullName evidence="3">DUF2089 domain-containing protein</fullName>
    </submittedName>
</protein>
<dbReference type="InterPro" id="IPR053957">
    <property type="entry name" value="DUF2089_Zn_ribbon"/>
</dbReference>
<feature type="domain" description="DUF2089" evidence="1">
    <location>
        <begin position="42"/>
        <end position="87"/>
    </location>
</feature>
<name>A0AAU8HV10_9FIRM</name>
<proteinExistence type="predicted"/>
<accession>A0AAU8HV10</accession>
<gene>
    <name evidence="3" type="ORF">PRVXH_000540</name>
</gene>
<dbReference type="RefSeq" id="WP_353893777.1">
    <property type="nucleotide sequence ID" value="NZ_CP159485.1"/>
</dbReference>